<evidence type="ECO:0000313" key="2">
    <source>
        <dbReference type="Proteomes" id="UP001163726"/>
    </source>
</evidence>
<gene>
    <name evidence="1" type="ORF">OLW01_09665</name>
</gene>
<organism evidence="1 2">
    <name type="scientific">Catenovulum adriaticum</name>
    <dbReference type="NCBI Taxonomy" id="2984846"/>
    <lineage>
        <taxon>Bacteria</taxon>
        <taxon>Pseudomonadati</taxon>
        <taxon>Pseudomonadota</taxon>
        <taxon>Gammaproteobacteria</taxon>
        <taxon>Alteromonadales</taxon>
        <taxon>Alteromonadaceae</taxon>
        <taxon>Catenovulum</taxon>
    </lineage>
</organism>
<dbReference type="EMBL" id="CP109965">
    <property type="protein sequence ID" value="WAJ69442.1"/>
    <property type="molecule type" value="Genomic_DNA"/>
</dbReference>
<dbReference type="PANTHER" id="PTHR38767:SF1">
    <property type="entry name" value="DNA POLYMERASE III SUBUNIT CHI"/>
    <property type="match status" value="1"/>
</dbReference>
<dbReference type="SUPFAM" id="SSF102400">
    <property type="entry name" value="DNA polymerase III chi subunit"/>
    <property type="match status" value="1"/>
</dbReference>
<name>A0ABY7AIK1_9ALTE</name>
<proteinExistence type="predicted"/>
<sequence length="147" mass="16541">MSQVTFYILAENTAGSSEAAVSQFACQLIAKLYRDKHKVFVFTDTQAQAEQIDEILWQFDAKQFVAHNLQGEGPSYGSPVEIGWQAPTNRRSVLVNLSQQVPDFSQQFQQIFDFVPAAEQPKQQARERYKTFRVAGHVLSTSPAEIA</sequence>
<dbReference type="Pfam" id="PF04364">
    <property type="entry name" value="DNA_pol3_chi"/>
    <property type="match status" value="1"/>
</dbReference>
<dbReference type="Gene3D" id="3.40.50.10110">
    <property type="entry name" value="DNA polymerase III subunit chi"/>
    <property type="match status" value="1"/>
</dbReference>
<dbReference type="InterPro" id="IPR036768">
    <property type="entry name" value="PolIII_chi_sf"/>
</dbReference>
<dbReference type="RefSeq" id="WP_268073668.1">
    <property type="nucleotide sequence ID" value="NZ_CP109965.1"/>
</dbReference>
<reference evidence="1" key="1">
    <citation type="submission" date="2022-10" db="EMBL/GenBank/DDBJ databases">
        <title>Catenovulum adriacola sp. nov. isolated in the Harbour of Susak.</title>
        <authorList>
            <person name="Schoch T."/>
            <person name="Reich S.J."/>
            <person name="Stoeferle S."/>
            <person name="Flaiz M."/>
            <person name="Kazda M."/>
            <person name="Riedel C.U."/>
            <person name="Duerre P."/>
        </authorList>
    </citation>
    <scope>NUCLEOTIDE SEQUENCE</scope>
    <source>
        <strain evidence="1">TS8</strain>
    </source>
</reference>
<dbReference type="Proteomes" id="UP001163726">
    <property type="component" value="Chromosome"/>
</dbReference>
<keyword evidence="2" id="KW-1185">Reference proteome</keyword>
<accession>A0ABY7AIK1</accession>
<protein>
    <submittedName>
        <fullName evidence="1">DNA polymerase III subunit chi</fullName>
    </submittedName>
</protein>
<dbReference type="InterPro" id="IPR007459">
    <property type="entry name" value="DNA_pol3_chi"/>
</dbReference>
<dbReference type="PANTHER" id="PTHR38767">
    <property type="entry name" value="DNA POLYMERASE III SUBUNIT CHI"/>
    <property type="match status" value="1"/>
</dbReference>
<evidence type="ECO:0000313" key="1">
    <source>
        <dbReference type="EMBL" id="WAJ69442.1"/>
    </source>
</evidence>